<evidence type="ECO:0000313" key="1">
    <source>
        <dbReference type="EMBL" id="RAV16662.1"/>
    </source>
</evidence>
<dbReference type="EMBL" id="QMFB01000020">
    <property type="protein sequence ID" value="RAV16662.1"/>
    <property type="molecule type" value="Genomic_DNA"/>
</dbReference>
<gene>
    <name evidence="1" type="ORF">DQG23_27880</name>
</gene>
<dbReference type="SUPFAM" id="SSF75005">
    <property type="entry name" value="Arabinanase/levansucrase/invertase"/>
    <property type="match status" value="1"/>
</dbReference>
<evidence type="ECO:0000313" key="2">
    <source>
        <dbReference type="Proteomes" id="UP000250369"/>
    </source>
</evidence>
<dbReference type="RefSeq" id="WP_113034322.1">
    <property type="nucleotide sequence ID" value="NZ_QMFB01000020.1"/>
</dbReference>
<reference evidence="1 2" key="1">
    <citation type="journal article" date="2009" name="Int. J. Syst. Evol. Microbiol.">
        <title>Paenibacillus contaminans sp. nov., isolated from a contaminated laboratory plate.</title>
        <authorList>
            <person name="Chou J.H."/>
            <person name="Lee J.H."/>
            <person name="Lin M.C."/>
            <person name="Chang P.S."/>
            <person name="Arun A.B."/>
            <person name="Young C.C."/>
            <person name="Chen W.M."/>
        </authorList>
    </citation>
    <scope>NUCLEOTIDE SEQUENCE [LARGE SCALE GENOMIC DNA]</scope>
    <source>
        <strain evidence="1 2">CKOBP-6</strain>
    </source>
</reference>
<dbReference type="Proteomes" id="UP000250369">
    <property type="component" value="Unassembled WGS sequence"/>
</dbReference>
<dbReference type="AlphaFoldDB" id="A0A329MAB6"/>
<dbReference type="Gene3D" id="2.115.10.20">
    <property type="entry name" value="Glycosyl hydrolase domain, family 43"/>
    <property type="match status" value="2"/>
</dbReference>
<comment type="caution">
    <text evidence="1">The sequence shown here is derived from an EMBL/GenBank/DDBJ whole genome shotgun (WGS) entry which is preliminary data.</text>
</comment>
<sequence>MEQVVVKAGVTVLFLDMLEIESALNAKLTVNKAKKCKANPVLPLGDYSDWDRWRATDWAGSVIYDQDDKVFKMWYFGQDGPYGETSTGYATSLDGVWWEKPSLSIYSANSSRNNIVFSHYDHSGLRFSEHFCVIKDYSEKDERKRYKALARSLAKETIDGKTLRDFKVASNVVYSADGIHWTTSPHTVDGVDMTNILIDDSDPKKRFKVYGFVGTPERWSHTIMAYGPDMESLELRPDSPILPPEEESTVHLLCGLKYKGYYLAFYNYSLWTDYYGYTGVQESRRFDTRVPKDVRPGEGWGAFKANTRLAVSRDGVNNFVKVNPLEAILDRGEKGEWDDAFIVTSNPVVKDDEIYVFYSGTCEPAANAPQRYDTSQVRSGVAKIERGRLTYLSSADQLSTAVITTVPMEIAKSSNVELRINAGELIPYRDYIEVEAIDAETNEPIAGFERRDCLDLYSDGFDIPAIWNGSSSLDDLRDRNRIKLRFYLYGKARLYSFSFAERAVGHGNQL</sequence>
<evidence type="ECO:0008006" key="3">
    <source>
        <dbReference type="Google" id="ProtNLM"/>
    </source>
</evidence>
<accession>A0A329MAB6</accession>
<keyword evidence="2" id="KW-1185">Reference proteome</keyword>
<dbReference type="InterPro" id="IPR023296">
    <property type="entry name" value="Glyco_hydro_beta-prop_sf"/>
</dbReference>
<name>A0A329MAB6_9BACL</name>
<protein>
    <recommendedName>
        <fullName evidence="3">Glycosyl hydrolase family 32 N-terminal domain-containing protein</fullName>
    </recommendedName>
</protein>
<proteinExistence type="predicted"/>
<organism evidence="1 2">
    <name type="scientific">Paenibacillus contaminans</name>
    <dbReference type="NCBI Taxonomy" id="450362"/>
    <lineage>
        <taxon>Bacteria</taxon>
        <taxon>Bacillati</taxon>
        <taxon>Bacillota</taxon>
        <taxon>Bacilli</taxon>
        <taxon>Bacillales</taxon>
        <taxon>Paenibacillaceae</taxon>
        <taxon>Paenibacillus</taxon>
    </lineage>
</organism>
<dbReference type="OrthoDB" id="177802at2"/>